<gene>
    <name evidence="1" type="ORF">NCGR_LOCUS16486</name>
</gene>
<sequence>MDLASQYQRRFAPSVFLPPMAPRLASSSGFSAFSNYQSLPTTLAPAAAPDRILLGLSRSRRSSPWTL</sequence>
<name>A0A811NHQ5_9POAL</name>
<dbReference type="AlphaFoldDB" id="A0A811NHQ5"/>
<accession>A0A811NHQ5</accession>
<organism evidence="1 2">
    <name type="scientific">Miscanthus lutarioriparius</name>
    <dbReference type="NCBI Taxonomy" id="422564"/>
    <lineage>
        <taxon>Eukaryota</taxon>
        <taxon>Viridiplantae</taxon>
        <taxon>Streptophyta</taxon>
        <taxon>Embryophyta</taxon>
        <taxon>Tracheophyta</taxon>
        <taxon>Spermatophyta</taxon>
        <taxon>Magnoliopsida</taxon>
        <taxon>Liliopsida</taxon>
        <taxon>Poales</taxon>
        <taxon>Poaceae</taxon>
        <taxon>PACMAD clade</taxon>
        <taxon>Panicoideae</taxon>
        <taxon>Andropogonodae</taxon>
        <taxon>Andropogoneae</taxon>
        <taxon>Saccharinae</taxon>
        <taxon>Miscanthus</taxon>
    </lineage>
</organism>
<dbReference type="Proteomes" id="UP000604825">
    <property type="component" value="Unassembled WGS sequence"/>
</dbReference>
<reference evidence="1" key="1">
    <citation type="submission" date="2020-10" db="EMBL/GenBank/DDBJ databases">
        <authorList>
            <person name="Han B."/>
            <person name="Lu T."/>
            <person name="Zhao Q."/>
            <person name="Huang X."/>
            <person name="Zhao Y."/>
        </authorList>
    </citation>
    <scope>NUCLEOTIDE SEQUENCE</scope>
</reference>
<comment type="caution">
    <text evidence="1">The sequence shown here is derived from an EMBL/GenBank/DDBJ whole genome shotgun (WGS) entry which is preliminary data.</text>
</comment>
<evidence type="ECO:0000313" key="1">
    <source>
        <dbReference type="EMBL" id="CAD6224177.1"/>
    </source>
</evidence>
<keyword evidence="2" id="KW-1185">Reference proteome</keyword>
<dbReference type="EMBL" id="CAJGYO010000004">
    <property type="protein sequence ID" value="CAD6224177.1"/>
    <property type="molecule type" value="Genomic_DNA"/>
</dbReference>
<evidence type="ECO:0000313" key="2">
    <source>
        <dbReference type="Proteomes" id="UP000604825"/>
    </source>
</evidence>
<protein>
    <submittedName>
        <fullName evidence="1">Uncharacterized protein</fullName>
    </submittedName>
</protein>
<proteinExistence type="predicted"/>